<name>A0A0H5QR27_9EUKA</name>
<dbReference type="AlphaFoldDB" id="A0A0H5QR27"/>
<dbReference type="Pfam" id="PF02141">
    <property type="entry name" value="DENN"/>
    <property type="match status" value="1"/>
</dbReference>
<dbReference type="InterPro" id="IPR051696">
    <property type="entry name" value="DENN_Domain_GEFs"/>
</dbReference>
<dbReference type="EMBL" id="HACM01003484">
    <property type="protein sequence ID" value="CRZ03926.1"/>
    <property type="molecule type" value="Transcribed_RNA"/>
</dbReference>
<dbReference type="InterPro" id="IPR037516">
    <property type="entry name" value="Tripartite_DENN"/>
</dbReference>
<protein>
    <recommendedName>
        <fullName evidence="2">UDENN domain-containing protein</fullName>
    </recommendedName>
</protein>
<dbReference type="InterPro" id="IPR001194">
    <property type="entry name" value="cDENN_dom"/>
</dbReference>
<dbReference type="SMART" id="SM00801">
    <property type="entry name" value="dDENN"/>
    <property type="match status" value="1"/>
</dbReference>
<evidence type="ECO:0000256" key="1">
    <source>
        <dbReference type="SAM" id="MobiDB-lite"/>
    </source>
</evidence>
<accession>A0A0H5QR27</accession>
<feature type="region of interest" description="Disordered" evidence="1">
    <location>
        <begin position="799"/>
        <end position="820"/>
    </location>
</feature>
<feature type="compositionally biased region" description="Polar residues" evidence="1">
    <location>
        <begin position="804"/>
        <end position="820"/>
    </location>
</feature>
<sequence>MSRQTHDLKQGQVVSPVSMQSPTSLNVFPISSSIQARRKSWTSSSPLSRICIEYILLMKLGPPATLIDRYPVEDRESFACPDVTLISDMCSSPKKLPRCCFSFFLSNSCTYGTSYIFQDPESSDSQNALVIISRFGFCSSFQSIAIDLFDRMGPSCSPFSQATLSYVAFLCDKVPAPQPGGSALRVLSPHNDLHWRLYLPDSQCRFELPLLDLSVIFLLKIMDISTILLAISSILTGKSLVIHSGQLSLLLPICECLLSLIFPFKWTNVYVPVLPSGILQVLDSPVPFIVGTLTSNLKSVQLGAHCVVVDVDMSNVTSESSLVLLPAQPTKLLCRQVRRVLFQSSLFDADARSIIQAETASSDEHQPNVLLREINVKQERDIRFCFIRYICSLLHDYRRYLRFDNSNDTHFDSATFLEKRMDARPFLSRFIQTQMFTEFLELHVETPSLLDDFLFYSTLCDSPVGIPVADQEISIESPVVCRFDDAQIALTSLYYKDMRECSRPVHQSRMYLLVCDLIRTDDPATHDPINAADLYSTAELLCFAHWRALFIDTVMAAVHADSKSASISSSQPAVQLPLERYTALAFLFGRGLDEAALAPHDYGYARKCILDAALQIAGKLPKTPDQSKKPSLIFLKDSIKHCSVWQEQTFWEYYLSLNVLQNTMGKDCLQASLYGSPKAYKEVKLKSRAESVPQSMEHFVPIQKRGRSVAEEDFIFGEMCSLLCLLQSLELSRNTASQIILNLSRLWHFDQAQISDLITLINNMYRAQPEESSSPFRASARHDDMFGVRTVQSPIRSMTAVPLSPTQQVPKRSIQRSQSF</sequence>
<feature type="domain" description="UDENN" evidence="2">
    <location>
        <begin position="48"/>
        <end position="455"/>
    </location>
</feature>
<dbReference type="GO" id="GO:0031410">
    <property type="term" value="C:cytoplasmic vesicle"/>
    <property type="evidence" value="ECO:0007669"/>
    <property type="project" value="TreeGrafter"/>
</dbReference>
<dbReference type="Gene3D" id="3.40.50.11500">
    <property type="match status" value="1"/>
</dbReference>
<organism evidence="3">
    <name type="scientific">Spongospora subterranea</name>
    <dbReference type="NCBI Taxonomy" id="70186"/>
    <lineage>
        <taxon>Eukaryota</taxon>
        <taxon>Sar</taxon>
        <taxon>Rhizaria</taxon>
        <taxon>Endomyxa</taxon>
        <taxon>Phytomyxea</taxon>
        <taxon>Plasmodiophorida</taxon>
        <taxon>Plasmodiophoridae</taxon>
        <taxon>Spongospora</taxon>
    </lineage>
</organism>
<dbReference type="InterPro" id="IPR043153">
    <property type="entry name" value="DENN_C"/>
</dbReference>
<dbReference type="GO" id="GO:0032483">
    <property type="term" value="P:regulation of Rab protein signal transduction"/>
    <property type="evidence" value="ECO:0007669"/>
    <property type="project" value="TreeGrafter"/>
</dbReference>
<proteinExistence type="predicted"/>
<dbReference type="SMART" id="SM00799">
    <property type="entry name" value="DENN"/>
    <property type="match status" value="1"/>
</dbReference>
<evidence type="ECO:0000259" key="2">
    <source>
        <dbReference type="PROSITE" id="PS50211"/>
    </source>
</evidence>
<reference evidence="3" key="1">
    <citation type="submission" date="2015-04" db="EMBL/GenBank/DDBJ databases">
        <title>The genome sequence of the plant pathogenic Rhizarian Plasmodiophora brassicae reveals insights in its biotrophic life cycle and the origin of chitin synthesis.</title>
        <authorList>
            <person name="Schwelm A."/>
            <person name="Fogelqvist J."/>
            <person name="Knaust A."/>
            <person name="Julke S."/>
            <person name="Lilja T."/>
            <person name="Dhandapani V."/>
            <person name="Bonilla-Rosso G."/>
            <person name="Karlsson M."/>
            <person name="Shevchenko A."/>
            <person name="Choi S.R."/>
            <person name="Kim H.G."/>
            <person name="Park J.Y."/>
            <person name="Lim Y.P."/>
            <person name="Ludwig-Muller J."/>
            <person name="Dixelius C."/>
        </authorList>
    </citation>
    <scope>NUCLEOTIDE SEQUENCE</scope>
    <source>
        <tissue evidence="3">Potato root galls</tissue>
    </source>
</reference>
<dbReference type="Pfam" id="PF03455">
    <property type="entry name" value="dDENN"/>
    <property type="match status" value="1"/>
</dbReference>
<dbReference type="InterPro" id="IPR005112">
    <property type="entry name" value="dDENN_dom"/>
</dbReference>
<dbReference type="PANTHER" id="PTHR12296:SF21">
    <property type="entry name" value="DENN DOMAIN-CONTAINING PROTEIN 3"/>
    <property type="match status" value="1"/>
</dbReference>
<dbReference type="PROSITE" id="PS50211">
    <property type="entry name" value="DENN"/>
    <property type="match status" value="1"/>
</dbReference>
<evidence type="ECO:0000313" key="3">
    <source>
        <dbReference type="EMBL" id="CRZ03926.1"/>
    </source>
</evidence>
<dbReference type="PANTHER" id="PTHR12296">
    <property type="entry name" value="DENN DOMAIN-CONTAINING PROTEIN 4"/>
    <property type="match status" value="1"/>
</dbReference>